<name>A0A3L8PZE0_9GAMM</name>
<keyword evidence="1" id="KW-0732">Signal</keyword>
<feature type="signal peptide" evidence="1">
    <location>
        <begin position="1"/>
        <end position="16"/>
    </location>
</feature>
<dbReference type="AlphaFoldDB" id="A0A3L8PZE0"/>
<proteinExistence type="predicted"/>
<evidence type="ECO:0000313" key="2">
    <source>
        <dbReference type="EMBL" id="RLV60744.1"/>
    </source>
</evidence>
<evidence type="ECO:0000256" key="1">
    <source>
        <dbReference type="SAM" id="SignalP"/>
    </source>
</evidence>
<reference evidence="2 3" key="1">
    <citation type="submission" date="2018-09" db="EMBL/GenBank/DDBJ databases">
        <title>Phylogeny of the Shewanellaceae, and recommendation for two new genera, Pseudoshewanella and Parashewanella.</title>
        <authorList>
            <person name="Wang G."/>
        </authorList>
    </citation>
    <scope>NUCLEOTIDE SEQUENCE [LARGE SCALE GENOMIC DNA]</scope>
    <source>
        <strain evidence="2 3">C51</strain>
    </source>
</reference>
<gene>
    <name evidence="2" type="ORF">D5018_05580</name>
</gene>
<keyword evidence="3" id="KW-1185">Reference proteome</keyword>
<protein>
    <submittedName>
        <fullName evidence="2">Uncharacterized protein</fullName>
    </submittedName>
</protein>
<feature type="chain" id="PRO_5018242493" evidence="1">
    <location>
        <begin position="17"/>
        <end position="172"/>
    </location>
</feature>
<organism evidence="2 3">
    <name type="scientific">Parashewanella curva</name>
    <dbReference type="NCBI Taxonomy" id="2338552"/>
    <lineage>
        <taxon>Bacteria</taxon>
        <taxon>Pseudomonadati</taxon>
        <taxon>Pseudomonadota</taxon>
        <taxon>Gammaproteobacteria</taxon>
        <taxon>Alteromonadales</taxon>
        <taxon>Shewanellaceae</taxon>
        <taxon>Parashewanella</taxon>
    </lineage>
</organism>
<dbReference type="EMBL" id="QZEI01000012">
    <property type="protein sequence ID" value="RLV60744.1"/>
    <property type="molecule type" value="Genomic_DNA"/>
</dbReference>
<comment type="caution">
    <text evidence="2">The sequence shown here is derived from an EMBL/GenBank/DDBJ whole genome shotgun (WGS) entry which is preliminary data.</text>
</comment>
<dbReference type="RefSeq" id="WP_121838019.1">
    <property type="nucleotide sequence ID" value="NZ_ML014761.1"/>
</dbReference>
<dbReference type="OrthoDB" id="6384217at2"/>
<evidence type="ECO:0000313" key="3">
    <source>
        <dbReference type="Proteomes" id="UP000281474"/>
    </source>
</evidence>
<dbReference type="Proteomes" id="UP000281474">
    <property type="component" value="Unassembled WGS sequence"/>
</dbReference>
<accession>A0A3L8PZE0</accession>
<sequence length="172" mass="19816">MRWLLGLLLFSSAAMSAPNVMTLLLGPNNQDPIKTMRRIERSEPGVISSFSINMKQQRLQYVYTLVNLHNGTVTHFEYRGKDGHLLKRYISTLVPKQHSELEAVRFIEKNKLLFSKLVGLAIDKSQVHLLKAVLDHDLGISYLELELIDDNGPYRLAFDVETLRPLPLLRWY</sequence>